<dbReference type="InterPro" id="IPR038729">
    <property type="entry name" value="Rad50/SbcC_AAA"/>
</dbReference>
<dbReference type="Pfam" id="PF13476">
    <property type="entry name" value="AAA_23"/>
    <property type="match status" value="1"/>
</dbReference>
<dbReference type="GO" id="GO:0016887">
    <property type="term" value="F:ATP hydrolysis activity"/>
    <property type="evidence" value="ECO:0007669"/>
    <property type="project" value="InterPro"/>
</dbReference>
<keyword evidence="6" id="KW-0406">Ion transport</keyword>
<evidence type="ECO:0000259" key="8">
    <source>
        <dbReference type="SMART" id="SM00382"/>
    </source>
</evidence>
<dbReference type="Proteomes" id="UP000535543">
    <property type="component" value="Unassembled WGS sequence"/>
</dbReference>
<dbReference type="PANTHER" id="PTHR42771:SF2">
    <property type="entry name" value="IRON(3+)-HYDROXAMATE IMPORT ATP-BINDING PROTEIN FHUC"/>
    <property type="match status" value="1"/>
</dbReference>
<dbReference type="GO" id="GO:0006826">
    <property type="term" value="P:iron ion transport"/>
    <property type="evidence" value="ECO:0007669"/>
    <property type="project" value="UniProtKB-KW"/>
</dbReference>
<evidence type="ECO:0000256" key="6">
    <source>
        <dbReference type="ARBA" id="ARBA00023065"/>
    </source>
</evidence>
<evidence type="ECO:0000313" key="10">
    <source>
        <dbReference type="Proteomes" id="UP000535543"/>
    </source>
</evidence>
<feature type="domain" description="AAA+ ATPase" evidence="8">
    <location>
        <begin position="34"/>
        <end position="202"/>
    </location>
</feature>
<comment type="subcellular location">
    <subcellularLocation>
        <location evidence="1">Cell membrane</location>
        <topology evidence="1">Peripheral membrane protein</topology>
    </subcellularLocation>
</comment>
<dbReference type="GO" id="GO:0006302">
    <property type="term" value="P:double-strand break repair"/>
    <property type="evidence" value="ECO:0007669"/>
    <property type="project" value="InterPro"/>
</dbReference>
<comment type="caution">
    <text evidence="9">The sequence shown here is derived from an EMBL/GenBank/DDBJ whole genome shotgun (WGS) entry which is preliminary data.</text>
</comment>
<reference evidence="9 10" key="2">
    <citation type="submission" date="2020-06" db="EMBL/GenBank/DDBJ databases">
        <title>Antribacter stalactiti gen. nov., sp. nov., a new member of the family Nacardiaceae isolated from a cave.</title>
        <authorList>
            <person name="Kim I.S."/>
        </authorList>
    </citation>
    <scope>NUCLEOTIDE SEQUENCE [LARGE SCALE GENOMIC DNA]</scope>
    <source>
        <strain evidence="9 10">YC2-7</strain>
    </source>
</reference>
<keyword evidence="9" id="KW-0067">ATP-binding</keyword>
<dbReference type="SUPFAM" id="SSF52540">
    <property type="entry name" value="P-loop containing nucleoside triphosphate hydrolases"/>
    <property type="match status" value="1"/>
</dbReference>
<keyword evidence="7" id="KW-0472">Membrane</keyword>
<dbReference type="RefSeq" id="WP_169591187.1">
    <property type="nucleotide sequence ID" value="NZ_VCQU01000008.1"/>
</dbReference>
<gene>
    <name evidence="9" type="ORF">FGL95_22125</name>
</gene>
<evidence type="ECO:0000256" key="1">
    <source>
        <dbReference type="ARBA" id="ARBA00004202"/>
    </source>
</evidence>
<proteinExistence type="predicted"/>
<dbReference type="InterPro" id="IPR003593">
    <property type="entry name" value="AAA+_ATPase"/>
</dbReference>
<reference evidence="9 10" key="1">
    <citation type="submission" date="2019-05" db="EMBL/GenBank/DDBJ databases">
        <authorList>
            <person name="Lee S.D."/>
        </authorList>
    </citation>
    <scope>NUCLEOTIDE SEQUENCE [LARGE SCALE GENOMIC DNA]</scope>
    <source>
        <strain evidence="9 10">YC2-7</strain>
    </source>
</reference>
<dbReference type="AlphaFoldDB" id="A0A848KIW5"/>
<dbReference type="Gene3D" id="3.40.50.300">
    <property type="entry name" value="P-loop containing nucleotide triphosphate hydrolases"/>
    <property type="match status" value="2"/>
</dbReference>
<keyword evidence="3" id="KW-1003">Cell membrane</keyword>
<keyword evidence="4" id="KW-0410">Iron transport</keyword>
<evidence type="ECO:0000256" key="5">
    <source>
        <dbReference type="ARBA" id="ARBA00023004"/>
    </source>
</evidence>
<keyword evidence="9" id="KW-0547">Nucleotide-binding</keyword>
<dbReference type="SMART" id="SM00382">
    <property type="entry name" value="AAA"/>
    <property type="match status" value="1"/>
</dbReference>
<dbReference type="InterPro" id="IPR027417">
    <property type="entry name" value="P-loop_NTPase"/>
</dbReference>
<evidence type="ECO:0000256" key="3">
    <source>
        <dbReference type="ARBA" id="ARBA00022475"/>
    </source>
</evidence>
<keyword evidence="10" id="KW-1185">Reference proteome</keyword>
<name>A0A848KIW5_9NOCA</name>
<keyword evidence="2" id="KW-0813">Transport</keyword>
<evidence type="ECO:0000256" key="4">
    <source>
        <dbReference type="ARBA" id="ARBA00022496"/>
    </source>
</evidence>
<dbReference type="GO" id="GO:0005886">
    <property type="term" value="C:plasma membrane"/>
    <property type="evidence" value="ECO:0007669"/>
    <property type="project" value="UniProtKB-SubCell"/>
</dbReference>
<dbReference type="GO" id="GO:0005524">
    <property type="term" value="F:ATP binding"/>
    <property type="evidence" value="ECO:0007669"/>
    <property type="project" value="UniProtKB-KW"/>
</dbReference>
<keyword evidence="5" id="KW-0408">Iron</keyword>
<organism evidence="9 10">
    <name type="scientific">Antrihabitans stalactiti</name>
    <dbReference type="NCBI Taxonomy" id="2584121"/>
    <lineage>
        <taxon>Bacteria</taxon>
        <taxon>Bacillati</taxon>
        <taxon>Actinomycetota</taxon>
        <taxon>Actinomycetes</taxon>
        <taxon>Mycobacteriales</taxon>
        <taxon>Nocardiaceae</taxon>
        <taxon>Antrihabitans</taxon>
    </lineage>
</organism>
<sequence>MRPRESLAHPFDPNAWYFDLPAIAELRDEGLSFAAPVTVIVGENGAGKSTLVEAIASSWEGGLTAAKDAMWSTGGSGEDTDLGWHLWCGGMRPRPHGGCFLRAESMHQMFAAADGGRARDDDQAFNELSHGQSFLRYIAERPIGVGLWIMDEPEAALSFQSCLALIGAINDLVAEGSQVVMATHSPVLAACPGADIWELTDDGIETPDWGDLDIVRNWRRFLDSPEMFLRHL</sequence>
<dbReference type="EMBL" id="VCQU01000008">
    <property type="protein sequence ID" value="NMN97738.1"/>
    <property type="molecule type" value="Genomic_DNA"/>
</dbReference>
<dbReference type="CDD" id="cd00267">
    <property type="entry name" value="ABC_ATPase"/>
    <property type="match status" value="1"/>
</dbReference>
<accession>A0A848KIW5</accession>
<evidence type="ECO:0000256" key="2">
    <source>
        <dbReference type="ARBA" id="ARBA00022448"/>
    </source>
</evidence>
<dbReference type="PANTHER" id="PTHR42771">
    <property type="entry name" value="IRON(3+)-HYDROXAMATE IMPORT ATP-BINDING PROTEIN FHUC"/>
    <property type="match status" value="1"/>
</dbReference>
<protein>
    <submittedName>
        <fullName evidence="9">ATP-binding cassette domain-containing protein</fullName>
    </submittedName>
</protein>
<evidence type="ECO:0000313" key="9">
    <source>
        <dbReference type="EMBL" id="NMN97738.1"/>
    </source>
</evidence>
<dbReference type="InterPro" id="IPR051535">
    <property type="entry name" value="Siderophore_ABC-ATPase"/>
</dbReference>
<evidence type="ECO:0000256" key="7">
    <source>
        <dbReference type="ARBA" id="ARBA00023136"/>
    </source>
</evidence>